<dbReference type="AlphaFoldDB" id="A0A653CHV6"/>
<proteinExistence type="predicted"/>
<organism evidence="1 2">
    <name type="scientific">Callosobruchus maculatus</name>
    <name type="common">Southern cowpea weevil</name>
    <name type="synonym">Pulse bruchid</name>
    <dbReference type="NCBI Taxonomy" id="64391"/>
    <lineage>
        <taxon>Eukaryota</taxon>
        <taxon>Metazoa</taxon>
        <taxon>Ecdysozoa</taxon>
        <taxon>Arthropoda</taxon>
        <taxon>Hexapoda</taxon>
        <taxon>Insecta</taxon>
        <taxon>Pterygota</taxon>
        <taxon>Neoptera</taxon>
        <taxon>Endopterygota</taxon>
        <taxon>Coleoptera</taxon>
        <taxon>Polyphaga</taxon>
        <taxon>Cucujiformia</taxon>
        <taxon>Chrysomeloidea</taxon>
        <taxon>Chrysomelidae</taxon>
        <taxon>Bruchinae</taxon>
        <taxon>Bruchini</taxon>
        <taxon>Callosobruchus</taxon>
    </lineage>
</organism>
<dbReference type="PANTHER" id="PTHR47326">
    <property type="entry name" value="TRANSPOSABLE ELEMENT TC3 TRANSPOSASE-LIKE PROTEIN"/>
    <property type="match status" value="1"/>
</dbReference>
<reference evidence="1 2" key="1">
    <citation type="submission" date="2019-01" db="EMBL/GenBank/DDBJ databases">
        <authorList>
            <person name="Sayadi A."/>
        </authorList>
    </citation>
    <scope>NUCLEOTIDE SEQUENCE [LARGE SCALE GENOMIC DNA]</scope>
</reference>
<accession>A0A653CHV6</accession>
<dbReference type="PANTHER" id="PTHR47326:SF1">
    <property type="entry name" value="HTH PSQ-TYPE DOMAIN-CONTAINING PROTEIN"/>
    <property type="match status" value="1"/>
</dbReference>
<dbReference type="EMBL" id="CAACVG010007882">
    <property type="protein sequence ID" value="VEN47502.1"/>
    <property type="molecule type" value="Genomic_DNA"/>
</dbReference>
<sequence>MIRNWMLCLSFKNPHTSGRKASSLFNVSHTSIFRILKENKMHPYKMIPTQELFDDDFERRTYFCEQMMAMLDNNVIQLEDVLFSDESTFTLHGHVNRQNCRYWTDENPHWMREEHTQYPQKVNVWAGIVGNYIVGPFFIDGNLNGVKYLELLQNDVVPTLANLHPDPANPQVPANTIWFQQDGAPPHYQINVRQYLNQSFPNRWIGRRGSMEWPAQSPDLTPLDFFLWGYVKSIVYKTKPLNLADLRERITLAIRSVTPEMLRNVGRHFYSRLACCQDVRGEHYEHLLH</sequence>
<dbReference type="Proteomes" id="UP000410492">
    <property type="component" value="Unassembled WGS sequence"/>
</dbReference>
<evidence type="ECO:0000313" key="2">
    <source>
        <dbReference type="Proteomes" id="UP000410492"/>
    </source>
</evidence>
<evidence type="ECO:0000313" key="1">
    <source>
        <dbReference type="EMBL" id="VEN47502.1"/>
    </source>
</evidence>
<name>A0A653CHV6_CALMS</name>
<dbReference type="Gene3D" id="3.30.420.10">
    <property type="entry name" value="Ribonuclease H-like superfamily/Ribonuclease H"/>
    <property type="match status" value="1"/>
</dbReference>
<dbReference type="OrthoDB" id="6752614at2759"/>
<gene>
    <name evidence="1" type="ORF">CALMAC_LOCUS9248</name>
</gene>
<keyword evidence="2" id="KW-1185">Reference proteome</keyword>
<protein>
    <recommendedName>
        <fullName evidence="3">Tc1-like transposase DDE domain-containing protein</fullName>
    </recommendedName>
</protein>
<dbReference type="InterPro" id="IPR036397">
    <property type="entry name" value="RNaseH_sf"/>
</dbReference>
<dbReference type="GO" id="GO:0003676">
    <property type="term" value="F:nucleic acid binding"/>
    <property type="evidence" value="ECO:0007669"/>
    <property type="project" value="InterPro"/>
</dbReference>
<evidence type="ECO:0008006" key="3">
    <source>
        <dbReference type="Google" id="ProtNLM"/>
    </source>
</evidence>